<keyword evidence="1" id="KW-1133">Transmembrane helix</keyword>
<dbReference type="RefSeq" id="WP_267304271.1">
    <property type="nucleotide sequence ID" value="NZ_JAOQJX010000026.1"/>
</dbReference>
<proteinExistence type="predicted"/>
<evidence type="ECO:0000313" key="3">
    <source>
        <dbReference type="Proteomes" id="UP001652394"/>
    </source>
</evidence>
<keyword evidence="1" id="KW-0472">Membrane</keyword>
<keyword evidence="3" id="KW-1185">Reference proteome</keyword>
<accession>A0ABT2TEB2</accession>
<keyword evidence="1" id="KW-0812">Transmembrane</keyword>
<feature type="transmembrane region" description="Helical" evidence="1">
    <location>
        <begin position="235"/>
        <end position="252"/>
    </location>
</feature>
<reference evidence="2 3" key="1">
    <citation type="journal article" date="2021" name="ISME Commun">
        <title>Automated analysis of genomic sequences facilitates high-throughput and comprehensive description of bacteria.</title>
        <authorList>
            <person name="Hitch T.C.A."/>
        </authorList>
    </citation>
    <scope>NUCLEOTIDE SEQUENCE [LARGE SCALE GENOMIC DNA]</scope>
    <source>
        <strain evidence="2 3">H2_18</strain>
    </source>
</reference>
<evidence type="ECO:0000313" key="2">
    <source>
        <dbReference type="EMBL" id="MCU6748576.1"/>
    </source>
</evidence>
<gene>
    <name evidence="2" type="ORF">OCV51_13085</name>
</gene>
<dbReference type="Proteomes" id="UP001652394">
    <property type="component" value="Unassembled WGS sequence"/>
</dbReference>
<dbReference type="EMBL" id="JAOQJX010000026">
    <property type="protein sequence ID" value="MCU6748576.1"/>
    <property type="molecule type" value="Genomic_DNA"/>
</dbReference>
<name>A0ABT2TEB2_9FIRM</name>
<evidence type="ECO:0008006" key="4">
    <source>
        <dbReference type="Google" id="ProtNLM"/>
    </source>
</evidence>
<sequence>MKARIVMRTTKKHSTIFDDDFEVTYEDDPSVFTDIQHTDVPKRKYFEDVDYEDEDDYKHRAGYRNYDDTCYDLPNEKEYKKRKKRRKSSVPLAAPIRKGGKALSRFSSTVIRRLSLLLILATTFYVTYNFWRGSALYGDIIEACRTMQVTPVLAAYFSVAALFLLFELISLFWAMTRTKVRDGFSSWKEDTGRGMFSFIAVFVSSYLAFLLNRFIPDSLEVLYGLKGALDVYGSLYNVLFGLCTAGVISCLIRKHRR</sequence>
<protein>
    <recommendedName>
        <fullName evidence="4">ATP-dependent RNA helicase</fullName>
    </recommendedName>
</protein>
<evidence type="ECO:0000256" key="1">
    <source>
        <dbReference type="SAM" id="Phobius"/>
    </source>
</evidence>
<organism evidence="2 3">
    <name type="scientific">Faecalicatena acetigenes</name>
    <dbReference type="NCBI Taxonomy" id="2981790"/>
    <lineage>
        <taxon>Bacteria</taxon>
        <taxon>Bacillati</taxon>
        <taxon>Bacillota</taxon>
        <taxon>Clostridia</taxon>
        <taxon>Lachnospirales</taxon>
        <taxon>Lachnospiraceae</taxon>
        <taxon>Faecalicatena</taxon>
    </lineage>
</organism>
<feature type="transmembrane region" description="Helical" evidence="1">
    <location>
        <begin position="151"/>
        <end position="174"/>
    </location>
</feature>
<comment type="caution">
    <text evidence="2">The sequence shown here is derived from an EMBL/GenBank/DDBJ whole genome shotgun (WGS) entry which is preliminary data.</text>
</comment>
<feature type="transmembrane region" description="Helical" evidence="1">
    <location>
        <begin position="114"/>
        <end position="131"/>
    </location>
</feature>
<feature type="transmembrane region" description="Helical" evidence="1">
    <location>
        <begin position="195"/>
        <end position="215"/>
    </location>
</feature>